<accession>A0A239KDP7</accession>
<dbReference type="Proteomes" id="UP000198440">
    <property type="component" value="Unassembled WGS sequence"/>
</dbReference>
<evidence type="ECO:0000313" key="3">
    <source>
        <dbReference type="Proteomes" id="UP000198440"/>
    </source>
</evidence>
<feature type="chain" id="PRO_5013212440" evidence="1">
    <location>
        <begin position="24"/>
        <end position="369"/>
    </location>
</feature>
<organism evidence="2 3">
    <name type="scientific">Antarctobacter heliothermus</name>
    <dbReference type="NCBI Taxonomy" id="74033"/>
    <lineage>
        <taxon>Bacteria</taxon>
        <taxon>Pseudomonadati</taxon>
        <taxon>Pseudomonadota</taxon>
        <taxon>Alphaproteobacteria</taxon>
        <taxon>Rhodobacterales</taxon>
        <taxon>Roseobacteraceae</taxon>
        <taxon>Antarctobacter</taxon>
    </lineage>
</organism>
<proteinExistence type="predicted"/>
<evidence type="ECO:0000256" key="1">
    <source>
        <dbReference type="SAM" id="SignalP"/>
    </source>
</evidence>
<dbReference type="EMBL" id="FZON01000064">
    <property type="protein sequence ID" value="SNT16271.1"/>
    <property type="molecule type" value="Genomic_DNA"/>
</dbReference>
<keyword evidence="1" id="KW-0732">Signal</keyword>
<reference evidence="2 3" key="1">
    <citation type="submission" date="2017-06" db="EMBL/GenBank/DDBJ databases">
        <authorList>
            <person name="Kim H.J."/>
            <person name="Triplett B.A."/>
        </authorList>
    </citation>
    <scope>NUCLEOTIDE SEQUENCE [LARGE SCALE GENOMIC DNA]</scope>
    <source>
        <strain evidence="2 3">DSM 11445</strain>
    </source>
</reference>
<sequence>MAGFSAKRLMAAVIIGVPGAVSAANITSESAGLCDIVLSGVIEAGDEEKLERALSGLDAKDEVVLCLDSPGGSLRAAIDMATLVHDTGTGTHVDDGASCESSCSIVYFMGTRFVGAGKFISRGVSPGGRIGIHAPSLPLDPEADYKGSTVSRAFDLALQAAGMVTTLGQKTDARTGDNWIPVEVVNHLLTTPYTDMFHVAKTGEAQDWNIDVGNLQWPEEMSNAYVWNMCNFGVRDRMGWSHVIATADFETFRTDLGGDPVELVQRHLVGQGNTGVTERYSAVSAYRAENLRFGCVIDVDFPVVDRAERAVSACVTVIGDAPGVGGVVCDSPTDRVLIGTPLAGYAPDVRLDALDRADADMVQSGLPQR</sequence>
<name>A0A239KDP7_9RHOB</name>
<evidence type="ECO:0000313" key="2">
    <source>
        <dbReference type="EMBL" id="SNT16271.1"/>
    </source>
</evidence>
<gene>
    <name evidence="2" type="ORF">SAMN04488078_10646</name>
</gene>
<dbReference type="SUPFAM" id="SSF52096">
    <property type="entry name" value="ClpP/crotonase"/>
    <property type="match status" value="1"/>
</dbReference>
<feature type="signal peptide" evidence="1">
    <location>
        <begin position="1"/>
        <end position="23"/>
    </location>
</feature>
<dbReference type="AlphaFoldDB" id="A0A239KDP7"/>
<dbReference type="InterPro" id="IPR029045">
    <property type="entry name" value="ClpP/crotonase-like_dom_sf"/>
</dbReference>
<protein>
    <submittedName>
        <fullName evidence="2">Uncharacterized protein</fullName>
    </submittedName>
</protein>
<dbReference type="Gene3D" id="3.90.226.10">
    <property type="entry name" value="2-enoyl-CoA Hydratase, Chain A, domain 1"/>
    <property type="match status" value="1"/>
</dbReference>